<reference evidence="12" key="1">
    <citation type="submission" date="2021-06" db="EMBL/GenBank/DDBJ databases">
        <authorList>
            <person name="Kallberg Y."/>
            <person name="Tangrot J."/>
            <person name="Rosling A."/>
        </authorList>
    </citation>
    <scope>NUCLEOTIDE SEQUENCE</scope>
    <source>
        <strain evidence="12">MT106</strain>
    </source>
</reference>
<dbReference type="Gene3D" id="3.30.40.10">
    <property type="entry name" value="Zinc/RING finger domain, C3HC4 (zinc finger)"/>
    <property type="match status" value="1"/>
</dbReference>
<dbReference type="Pfam" id="PF22191">
    <property type="entry name" value="IBR_1"/>
    <property type="match status" value="1"/>
</dbReference>
<dbReference type="PANTHER" id="PTHR11685">
    <property type="entry name" value="RBR FAMILY RING FINGER AND IBR DOMAIN-CONTAINING"/>
    <property type="match status" value="1"/>
</dbReference>
<dbReference type="Proteomes" id="UP000789831">
    <property type="component" value="Unassembled WGS sequence"/>
</dbReference>
<dbReference type="PROSITE" id="PS50089">
    <property type="entry name" value="ZF_RING_2"/>
    <property type="match status" value="1"/>
</dbReference>
<evidence type="ECO:0000256" key="8">
    <source>
        <dbReference type="ARBA" id="ARBA00022833"/>
    </source>
</evidence>
<dbReference type="EC" id="2.3.2.31" evidence="2"/>
<evidence type="ECO:0000256" key="9">
    <source>
        <dbReference type="PROSITE-ProRule" id="PRU00175"/>
    </source>
</evidence>
<dbReference type="GO" id="GO:0008270">
    <property type="term" value="F:zinc ion binding"/>
    <property type="evidence" value="ECO:0007669"/>
    <property type="project" value="UniProtKB-KW"/>
</dbReference>
<evidence type="ECO:0000256" key="7">
    <source>
        <dbReference type="ARBA" id="ARBA00022786"/>
    </source>
</evidence>
<dbReference type="SMART" id="SM00647">
    <property type="entry name" value="IBR"/>
    <property type="match status" value="2"/>
</dbReference>
<evidence type="ECO:0000259" key="10">
    <source>
        <dbReference type="PROSITE" id="PS50089"/>
    </source>
</evidence>
<keyword evidence="3" id="KW-0808">Transferase</keyword>
<dbReference type="AlphaFoldDB" id="A0A9N9D466"/>
<dbReference type="PROSITE" id="PS51873">
    <property type="entry name" value="TRIAD"/>
    <property type="match status" value="1"/>
</dbReference>
<feature type="domain" description="RING-type" evidence="10">
    <location>
        <begin position="4"/>
        <end position="52"/>
    </location>
</feature>
<comment type="catalytic activity">
    <reaction evidence="1">
        <text>[E2 ubiquitin-conjugating enzyme]-S-ubiquitinyl-L-cysteine + [acceptor protein]-L-lysine = [E2 ubiquitin-conjugating enzyme]-L-cysteine + [acceptor protein]-N(6)-ubiquitinyl-L-lysine.</text>
        <dbReference type="EC" id="2.3.2.31"/>
    </reaction>
</comment>
<keyword evidence="8" id="KW-0862">Zinc</keyword>
<keyword evidence="5" id="KW-0677">Repeat</keyword>
<dbReference type="GO" id="GO:0061630">
    <property type="term" value="F:ubiquitin protein ligase activity"/>
    <property type="evidence" value="ECO:0007669"/>
    <property type="project" value="UniProtKB-EC"/>
</dbReference>
<sequence length="219" mass="25509">MQSCTICFNRGVFKKISDTCGHKDACNSCICNYIEAELKNKATIEILCPRHKCDAQLTYQDVKRLASNEIFERYDSLLLRHSIRKLENFRWCKNPECGSGQEHTTGDDEPIMTCNACRSKSCFTHDVPWHENHTCAEFAEKIETVQTAANQAYHDRWTKKCPECKMAIEKNKGCDHMRCYCGYEFCWLCLAAYDQIRKYGNHHHKLTCQYYSAYHGEDV</sequence>
<protein>
    <recommendedName>
        <fullName evidence="2">RBR-type E3 ubiquitin transferase</fullName>
        <ecNumber evidence="2">2.3.2.31</ecNumber>
    </recommendedName>
</protein>
<keyword evidence="13" id="KW-1185">Reference proteome</keyword>
<dbReference type="SUPFAM" id="SSF57850">
    <property type="entry name" value="RING/U-box"/>
    <property type="match status" value="3"/>
</dbReference>
<evidence type="ECO:0000259" key="11">
    <source>
        <dbReference type="PROSITE" id="PS51873"/>
    </source>
</evidence>
<comment type="caution">
    <text evidence="12">The sequence shown here is derived from an EMBL/GenBank/DDBJ whole genome shotgun (WGS) entry which is preliminary data.</text>
</comment>
<evidence type="ECO:0000313" key="12">
    <source>
        <dbReference type="EMBL" id="CAG8625519.1"/>
    </source>
</evidence>
<evidence type="ECO:0000256" key="6">
    <source>
        <dbReference type="ARBA" id="ARBA00022771"/>
    </source>
</evidence>
<dbReference type="GO" id="GO:0016567">
    <property type="term" value="P:protein ubiquitination"/>
    <property type="evidence" value="ECO:0007669"/>
    <property type="project" value="InterPro"/>
</dbReference>
<feature type="domain" description="RING-type" evidence="11">
    <location>
        <begin position="1"/>
        <end position="212"/>
    </location>
</feature>
<evidence type="ECO:0000313" key="13">
    <source>
        <dbReference type="Proteomes" id="UP000789831"/>
    </source>
</evidence>
<evidence type="ECO:0000256" key="2">
    <source>
        <dbReference type="ARBA" id="ARBA00012251"/>
    </source>
</evidence>
<dbReference type="InterPro" id="IPR001841">
    <property type="entry name" value="Znf_RING"/>
</dbReference>
<evidence type="ECO:0000256" key="4">
    <source>
        <dbReference type="ARBA" id="ARBA00022723"/>
    </source>
</evidence>
<evidence type="ECO:0000256" key="3">
    <source>
        <dbReference type="ARBA" id="ARBA00022679"/>
    </source>
</evidence>
<dbReference type="EMBL" id="CAJVPL010003069">
    <property type="protein sequence ID" value="CAG8625519.1"/>
    <property type="molecule type" value="Genomic_DNA"/>
</dbReference>
<dbReference type="Pfam" id="PF01485">
    <property type="entry name" value="IBR"/>
    <property type="match status" value="1"/>
</dbReference>
<dbReference type="InterPro" id="IPR031127">
    <property type="entry name" value="E3_UB_ligase_RBR"/>
</dbReference>
<dbReference type="InterPro" id="IPR002867">
    <property type="entry name" value="IBR_dom"/>
</dbReference>
<gene>
    <name evidence="12" type="ORF">AGERDE_LOCUS10266</name>
</gene>
<name>A0A9N9D466_9GLOM</name>
<dbReference type="CDD" id="cd20335">
    <property type="entry name" value="BRcat_RBR"/>
    <property type="match status" value="1"/>
</dbReference>
<proteinExistence type="predicted"/>
<organism evidence="12 13">
    <name type="scientific">Ambispora gerdemannii</name>
    <dbReference type="NCBI Taxonomy" id="144530"/>
    <lineage>
        <taxon>Eukaryota</taxon>
        <taxon>Fungi</taxon>
        <taxon>Fungi incertae sedis</taxon>
        <taxon>Mucoromycota</taxon>
        <taxon>Glomeromycotina</taxon>
        <taxon>Glomeromycetes</taxon>
        <taxon>Archaeosporales</taxon>
        <taxon>Ambisporaceae</taxon>
        <taxon>Ambispora</taxon>
    </lineage>
</organism>
<keyword evidence="7" id="KW-0833">Ubl conjugation pathway</keyword>
<keyword evidence="6 9" id="KW-0863">Zinc-finger</keyword>
<dbReference type="InterPro" id="IPR013083">
    <property type="entry name" value="Znf_RING/FYVE/PHD"/>
</dbReference>
<dbReference type="OrthoDB" id="1431934at2759"/>
<dbReference type="Gene3D" id="1.20.120.1750">
    <property type="match status" value="1"/>
</dbReference>
<accession>A0A9N9D466</accession>
<evidence type="ECO:0000256" key="5">
    <source>
        <dbReference type="ARBA" id="ARBA00022737"/>
    </source>
</evidence>
<dbReference type="InterPro" id="IPR044066">
    <property type="entry name" value="TRIAD_supradom"/>
</dbReference>
<evidence type="ECO:0000256" key="1">
    <source>
        <dbReference type="ARBA" id="ARBA00001798"/>
    </source>
</evidence>
<keyword evidence="4" id="KW-0479">Metal-binding</keyword>